<organism evidence="2 3">
    <name type="scientific">Gynuella sunshinyii YC6258</name>
    <dbReference type="NCBI Taxonomy" id="1445510"/>
    <lineage>
        <taxon>Bacteria</taxon>
        <taxon>Pseudomonadati</taxon>
        <taxon>Pseudomonadota</taxon>
        <taxon>Gammaproteobacteria</taxon>
        <taxon>Oceanospirillales</taxon>
        <taxon>Saccharospirillaceae</taxon>
        <taxon>Gynuella</taxon>
    </lineage>
</organism>
<sequence length="153" mass="16963">MKAKFPLMAATALLLSSFSFAAEWQQQTGWVLAYSHDSQGNALTGSISTLSDAIANGADVKVSQNASTSEYTSFFDCEWTFVKADYVACTNTSHISIQSVQGSNFGFQDNAYHWYIMVNTEGKRDMSRWLVGAHESAGHTQDRTALSWWVRVN</sequence>
<keyword evidence="3" id="KW-1185">Reference proteome</keyword>
<dbReference type="AlphaFoldDB" id="A0A0C5W0M5"/>
<feature type="chain" id="PRO_5002194897" evidence="1">
    <location>
        <begin position="22"/>
        <end position="153"/>
    </location>
</feature>
<dbReference type="EMBL" id="CP007142">
    <property type="protein sequence ID" value="AJQ96229.1"/>
    <property type="molecule type" value="Genomic_DNA"/>
</dbReference>
<evidence type="ECO:0000256" key="1">
    <source>
        <dbReference type="SAM" id="SignalP"/>
    </source>
</evidence>
<accession>A0A0C5W0M5</accession>
<gene>
    <name evidence="2" type="ORF">YC6258_04195</name>
</gene>
<keyword evidence="1" id="KW-0732">Signal</keyword>
<dbReference type="KEGG" id="gsn:YC6258_04195"/>
<dbReference type="RefSeq" id="WP_044618287.1">
    <property type="nucleotide sequence ID" value="NZ_CP007142.1"/>
</dbReference>
<evidence type="ECO:0000313" key="3">
    <source>
        <dbReference type="Proteomes" id="UP000032266"/>
    </source>
</evidence>
<name>A0A0C5W0M5_9GAMM</name>
<dbReference type="OrthoDB" id="7554093at2"/>
<evidence type="ECO:0000313" key="2">
    <source>
        <dbReference type="EMBL" id="AJQ96229.1"/>
    </source>
</evidence>
<dbReference type="Proteomes" id="UP000032266">
    <property type="component" value="Chromosome"/>
</dbReference>
<feature type="signal peptide" evidence="1">
    <location>
        <begin position="1"/>
        <end position="21"/>
    </location>
</feature>
<protein>
    <submittedName>
        <fullName evidence="2">Uncharacterized protein</fullName>
    </submittedName>
</protein>
<reference evidence="2 3" key="1">
    <citation type="submission" date="2014-01" db="EMBL/GenBank/DDBJ databases">
        <title>Full genme sequencing of cellulolytic bacterium Gynuella sunshinyii YC6258T gen. nov., sp. nov.</title>
        <authorList>
            <person name="Khan H."/>
            <person name="Chung E.J."/>
            <person name="Chung Y.R."/>
        </authorList>
    </citation>
    <scope>NUCLEOTIDE SEQUENCE [LARGE SCALE GENOMIC DNA]</scope>
    <source>
        <strain evidence="2 3">YC6258</strain>
    </source>
</reference>
<proteinExistence type="predicted"/>
<dbReference type="HOGENOM" id="CLU_1710701_0_0_6"/>